<evidence type="ECO:0000259" key="5">
    <source>
        <dbReference type="PROSITE" id="PS50144"/>
    </source>
</evidence>
<dbReference type="InterPro" id="IPR002083">
    <property type="entry name" value="MATH/TRAF_dom"/>
</dbReference>
<dbReference type="AlphaFoldDB" id="A0A9R1QE85"/>
<dbReference type="Gene3D" id="1.25.40.420">
    <property type="match status" value="1"/>
</dbReference>
<feature type="compositionally biased region" description="Low complexity" evidence="3">
    <location>
        <begin position="320"/>
        <end position="332"/>
    </location>
</feature>
<dbReference type="InterPro" id="IPR000210">
    <property type="entry name" value="BTB/POZ_dom"/>
</dbReference>
<dbReference type="PANTHER" id="PTHR26379">
    <property type="entry name" value="BTB/POZ AND MATH DOMAIN-CONTAINING PROTEIN 1"/>
    <property type="match status" value="1"/>
</dbReference>
<dbReference type="SUPFAM" id="SSF54695">
    <property type="entry name" value="POZ domain"/>
    <property type="match status" value="2"/>
</dbReference>
<reference evidence="6 7" key="1">
    <citation type="submission" date="2017-09" db="EMBL/GenBank/DDBJ databases">
        <authorList>
            <consortium name="International Durum Wheat Genome Sequencing Consortium (IDWGSC)"/>
            <person name="Milanesi L."/>
        </authorList>
    </citation>
    <scope>NUCLEOTIDE SEQUENCE [LARGE SCALE GENOMIC DNA]</scope>
    <source>
        <strain evidence="7">cv. Svevo</strain>
    </source>
</reference>
<feature type="region of interest" description="Disordered" evidence="3">
    <location>
        <begin position="312"/>
        <end position="332"/>
    </location>
</feature>
<dbReference type="Pfam" id="PF00651">
    <property type="entry name" value="BTB"/>
    <property type="match status" value="2"/>
</dbReference>
<accession>A0A9R1QE85</accession>
<dbReference type="Pfam" id="PF22486">
    <property type="entry name" value="MATH_2"/>
    <property type="match status" value="2"/>
</dbReference>
<gene>
    <name evidence="6" type="ORF">TRITD_3Bv1G086660</name>
</gene>
<protein>
    <submittedName>
        <fullName evidence="6">Uncharacterized protein</fullName>
    </submittedName>
</protein>
<feature type="domain" description="BTB" evidence="4">
    <location>
        <begin position="183"/>
        <end position="243"/>
    </location>
</feature>
<dbReference type="Gene3D" id="2.60.210.10">
    <property type="entry name" value="Apoptosis, Tumor Necrosis Factor Receptor Associated Protein 2, Chain A"/>
    <property type="match status" value="2"/>
</dbReference>
<dbReference type="InterPro" id="IPR008974">
    <property type="entry name" value="TRAF-like"/>
</dbReference>
<evidence type="ECO:0000313" key="6">
    <source>
        <dbReference type="EMBL" id="VAH75696.1"/>
    </source>
</evidence>
<dbReference type="FunFam" id="3.30.710.10:FF:000159">
    <property type="entry name" value="Speckle-type POZ protein B"/>
    <property type="match status" value="1"/>
</dbReference>
<dbReference type="SMART" id="SM00225">
    <property type="entry name" value="BTB"/>
    <property type="match status" value="2"/>
</dbReference>
<evidence type="ECO:0000259" key="4">
    <source>
        <dbReference type="PROSITE" id="PS50097"/>
    </source>
</evidence>
<dbReference type="PANTHER" id="PTHR26379:SF497">
    <property type="entry name" value="BTB_POZ DOMAIN CONTAINING PROTEIN"/>
    <property type="match status" value="1"/>
</dbReference>
<keyword evidence="7" id="KW-1185">Reference proteome</keyword>
<dbReference type="OMA" id="EHADWIS"/>
<feature type="domain" description="MATH" evidence="5">
    <location>
        <begin position="340"/>
        <end position="471"/>
    </location>
</feature>
<proteinExistence type="inferred from homology"/>
<name>A0A9R1QE85_TRITD</name>
<dbReference type="PROSITE" id="PS50097">
    <property type="entry name" value="BTB"/>
    <property type="match status" value="2"/>
</dbReference>
<dbReference type="CDD" id="cd00121">
    <property type="entry name" value="MATH"/>
    <property type="match status" value="2"/>
</dbReference>
<dbReference type="InterPro" id="IPR056423">
    <property type="entry name" value="BACK_BPM_SPOP"/>
</dbReference>
<evidence type="ECO:0000256" key="1">
    <source>
        <dbReference type="ARBA" id="ARBA00004906"/>
    </source>
</evidence>
<dbReference type="Gramene" id="TRITD3Bv1G086660.1">
    <property type="protein sequence ID" value="TRITD3Bv1G086660.1"/>
    <property type="gene ID" value="TRITD3Bv1G086660"/>
</dbReference>
<comment type="pathway">
    <text evidence="1">Protein modification; protein ubiquitination.</text>
</comment>
<dbReference type="GO" id="GO:0016567">
    <property type="term" value="P:protein ubiquitination"/>
    <property type="evidence" value="ECO:0007669"/>
    <property type="project" value="InterPro"/>
</dbReference>
<dbReference type="Gene3D" id="3.30.710.10">
    <property type="entry name" value="Potassium Channel Kv1.1, Chain A"/>
    <property type="match status" value="2"/>
</dbReference>
<evidence type="ECO:0000256" key="2">
    <source>
        <dbReference type="ARBA" id="ARBA00010846"/>
    </source>
</evidence>
<sequence length="673" mass="74632">MKTCTIVGRVQAKGHHFVRIDGYSHTKAMMATGDHVLSCGFPIGGRIWRVKYYPNGSAKEHADWISVSLLVDPDTKAAAVKARFRFSLLDTGGEPVPEYVTSSSEIRTFPSPGPKAGGWAFPRFVKRLDLENSAHLKDDGFAIRCDVDVMSDLGLHVEETFLDVPEPDLRVHLARLLRTKDGADVAFKVGDETFGAHRCMLAARSPVFKAEISGHKADTCVNIDGMDAPAFQALLHFIYTDSLPDMAGQDVPAVVRQLSAAADRYQVARLKLVCEDKLNKTTATVDQRQRHHRHRWFMGTCLEFVNSLHPRRQQPQHSLPSTATPSSTPSASAIAVSETSGHHVLKIEGYSRTKMMLQRGQHVASGEFQVGGHTWRIKYYPNGCDQGSAGYISMHLECTMVATGVDVVHAKVKLSLPGHATEYFPLCAFTKDECTFTKHDTSLSFDRFVKRSELESSSYLRDDCFNVRCDLAVFMNEVRVEPAVVVPPPALPRHLSQMLSYQEGSDVSFKVGRETFAAHRCILAARSPVFKAELVGPMKENKMRFVHIEDMDAAVFQALLHFIYTDELPTTTRKEATAMAQHLLVAADRYDMERLKLVCQDKLCRHLDAATAATTLALAEQHQYPRLKEAVFAFLCSSPANLRAVLASDGYEHLTASCPSITKELVARLAATL</sequence>
<evidence type="ECO:0000256" key="3">
    <source>
        <dbReference type="SAM" id="MobiDB-lite"/>
    </source>
</evidence>
<feature type="domain" description="MATH" evidence="5">
    <location>
        <begin position="13"/>
        <end position="147"/>
    </location>
</feature>
<dbReference type="Pfam" id="PF24570">
    <property type="entry name" value="BACK_BPM_SPOP"/>
    <property type="match status" value="1"/>
</dbReference>
<dbReference type="SUPFAM" id="SSF49599">
    <property type="entry name" value="TRAF domain-like"/>
    <property type="match status" value="2"/>
</dbReference>
<organism evidence="6 7">
    <name type="scientific">Triticum turgidum subsp. durum</name>
    <name type="common">Durum wheat</name>
    <name type="synonym">Triticum durum</name>
    <dbReference type="NCBI Taxonomy" id="4567"/>
    <lineage>
        <taxon>Eukaryota</taxon>
        <taxon>Viridiplantae</taxon>
        <taxon>Streptophyta</taxon>
        <taxon>Embryophyta</taxon>
        <taxon>Tracheophyta</taxon>
        <taxon>Spermatophyta</taxon>
        <taxon>Magnoliopsida</taxon>
        <taxon>Liliopsida</taxon>
        <taxon>Poales</taxon>
        <taxon>Poaceae</taxon>
        <taxon>BOP clade</taxon>
        <taxon>Pooideae</taxon>
        <taxon>Triticodae</taxon>
        <taxon>Triticeae</taxon>
        <taxon>Triticinae</taxon>
        <taxon>Triticum</taxon>
    </lineage>
</organism>
<dbReference type="InterPro" id="IPR011333">
    <property type="entry name" value="SKP1/BTB/POZ_sf"/>
</dbReference>
<dbReference type="PROSITE" id="PS50144">
    <property type="entry name" value="MATH"/>
    <property type="match status" value="2"/>
</dbReference>
<evidence type="ECO:0000313" key="7">
    <source>
        <dbReference type="Proteomes" id="UP000324705"/>
    </source>
</evidence>
<dbReference type="SMART" id="SM00061">
    <property type="entry name" value="MATH"/>
    <property type="match status" value="2"/>
</dbReference>
<dbReference type="EMBL" id="LT934116">
    <property type="protein sequence ID" value="VAH75696.1"/>
    <property type="molecule type" value="Genomic_DNA"/>
</dbReference>
<feature type="domain" description="BTB" evidence="4">
    <location>
        <begin position="505"/>
        <end position="572"/>
    </location>
</feature>
<dbReference type="InterPro" id="IPR045005">
    <property type="entry name" value="BPM1-6"/>
</dbReference>
<dbReference type="Proteomes" id="UP000324705">
    <property type="component" value="Chromosome 3B"/>
</dbReference>
<comment type="similarity">
    <text evidence="2">Belongs to the Tdpoz family.</text>
</comment>